<dbReference type="EMBL" id="UINC01219792">
    <property type="protein sequence ID" value="SVE47430.1"/>
    <property type="molecule type" value="Genomic_DNA"/>
</dbReference>
<feature type="non-terminal residue" evidence="1">
    <location>
        <position position="1"/>
    </location>
</feature>
<evidence type="ECO:0000313" key="1">
    <source>
        <dbReference type="EMBL" id="SVE47430.1"/>
    </source>
</evidence>
<dbReference type="AlphaFoldDB" id="A0A383DT69"/>
<feature type="non-terminal residue" evidence="1">
    <location>
        <position position="39"/>
    </location>
</feature>
<accession>A0A383DT69</accession>
<gene>
    <name evidence="1" type="ORF">METZ01_LOCUS500284</name>
</gene>
<reference evidence="1" key="1">
    <citation type="submission" date="2018-05" db="EMBL/GenBank/DDBJ databases">
        <authorList>
            <person name="Lanie J.A."/>
            <person name="Ng W.-L."/>
            <person name="Kazmierczak K.M."/>
            <person name="Andrzejewski T.M."/>
            <person name="Davidsen T.M."/>
            <person name="Wayne K.J."/>
            <person name="Tettelin H."/>
            <person name="Glass J.I."/>
            <person name="Rusch D."/>
            <person name="Podicherti R."/>
            <person name="Tsui H.-C.T."/>
            <person name="Winkler M.E."/>
        </authorList>
    </citation>
    <scope>NUCLEOTIDE SEQUENCE</scope>
</reference>
<proteinExistence type="predicted"/>
<protein>
    <submittedName>
        <fullName evidence="1">Uncharacterized protein</fullName>
    </submittedName>
</protein>
<organism evidence="1">
    <name type="scientific">marine metagenome</name>
    <dbReference type="NCBI Taxonomy" id="408172"/>
    <lineage>
        <taxon>unclassified sequences</taxon>
        <taxon>metagenomes</taxon>
        <taxon>ecological metagenomes</taxon>
    </lineage>
</organism>
<sequence>VNVDLEPYIYRPHPIYRLPSREDAAVACRTPAGEKAFRE</sequence>
<name>A0A383DT69_9ZZZZ</name>